<evidence type="ECO:0000256" key="4">
    <source>
        <dbReference type="SAM" id="SignalP"/>
    </source>
</evidence>
<name>A0ABS6V536_9SPHN</name>
<reference evidence="6 7" key="1">
    <citation type="submission" date="2021-07" db="EMBL/GenBank/DDBJ databases">
        <title>The draft genome sequence of Sphingomicrobium sp. B8.</title>
        <authorList>
            <person name="Mu L."/>
        </authorList>
    </citation>
    <scope>NUCLEOTIDE SEQUENCE [LARGE SCALE GENOMIC DNA]</scope>
    <source>
        <strain evidence="6 7">B8</strain>
    </source>
</reference>
<keyword evidence="2 3" id="KW-0408">Iron</keyword>
<proteinExistence type="predicted"/>
<accession>A0ABS6V536</accession>
<evidence type="ECO:0000313" key="6">
    <source>
        <dbReference type="EMBL" id="MBW0144672.1"/>
    </source>
</evidence>
<keyword evidence="4" id="KW-0732">Signal</keyword>
<dbReference type="PROSITE" id="PS51257">
    <property type="entry name" value="PROKAR_LIPOPROTEIN"/>
    <property type="match status" value="1"/>
</dbReference>
<feature type="chain" id="PRO_5046032787" evidence="4">
    <location>
        <begin position="21"/>
        <end position="285"/>
    </location>
</feature>
<evidence type="ECO:0000256" key="1">
    <source>
        <dbReference type="ARBA" id="ARBA00022723"/>
    </source>
</evidence>
<feature type="domain" description="Cytochrome c" evidence="5">
    <location>
        <begin position="48"/>
        <end position="144"/>
    </location>
</feature>
<feature type="domain" description="Cytochrome c" evidence="5">
    <location>
        <begin position="188"/>
        <end position="276"/>
    </location>
</feature>
<dbReference type="PROSITE" id="PS51007">
    <property type="entry name" value="CYTC"/>
    <property type="match status" value="2"/>
</dbReference>
<comment type="caution">
    <text evidence="6">The sequence shown here is derived from an EMBL/GenBank/DDBJ whole genome shotgun (WGS) entry which is preliminary data.</text>
</comment>
<dbReference type="Proteomes" id="UP000698028">
    <property type="component" value="Unassembled WGS sequence"/>
</dbReference>
<keyword evidence="3" id="KW-0349">Heme</keyword>
<evidence type="ECO:0000256" key="2">
    <source>
        <dbReference type="ARBA" id="ARBA00023004"/>
    </source>
</evidence>
<dbReference type="PANTHER" id="PTHR33751:SF1">
    <property type="entry name" value="CBB3-TYPE CYTOCHROME C OXIDASE SUBUNIT FIXP"/>
    <property type="match status" value="1"/>
</dbReference>
<dbReference type="InterPro" id="IPR050597">
    <property type="entry name" value="Cytochrome_c_Oxidase_Subunit"/>
</dbReference>
<sequence length="285" mass="30662">MRKVALLLACASLFACSSESNEPTETTEAVRPAAVTFDGADYGDDEAAKIAHGDRLASVLLCRGCHMPDLTGTDMGKYDPELSGVIASNLTRAVPELDDRALHMVLRKGTHPKRDDFWMMPSKIYQHVSDADMQALMAYLRTLEPAGEELPLTQLNEGLRAAHEAGEFPTVAEEVALHRETQPRDLGATHRLGRYVATTVCADCHGPALEGSGDFAPNLIDMAPMYGEEGLNALLTTGAGLDGRELDLMAFVGAELTSKMTDNERAALVAYLLSLSEAQMAEGPQ</sequence>
<feature type="signal peptide" evidence="4">
    <location>
        <begin position="1"/>
        <end position="20"/>
    </location>
</feature>
<keyword evidence="7" id="KW-1185">Reference proteome</keyword>
<evidence type="ECO:0000313" key="7">
    <source>
        <dbReference type="Proteomes" id="UP000698028"/>
    </source>
</evidence>
<evidence type="ECO:0000259" key="5">
    <source>
        <dbReference type="PROSITE" id="PS51007"/>
    </source>
</evidence>
<organism evidence="6 7">
    <name type="scientific">Sphingomicrobium clamense</name>
    <dbReference type="NCBI Taxonomy" id="2851013"/>
    <lineage>
        <taxon>Bacteria</taxon>
        <taxon>Pseudomonadati</taxon>
        <taxon>Pseudomonadota</taxon>
        <taxon>Alphaproteobacteria</taxon>
        <taxon>Sphingomonadales</taxon>
        <taxon>Sphingomonadaceae</taxon>
        <taxon>Sphingomicrobium</taxon>
    </lineage>
</organism>
<protein>
    <submittedName>
        <fullName evidence="6">Cytochrome c</fullName>
    </submittedName>
</protein>
<dbReference type="RefSeq" id="WP_218632639.1">
    <property type="nucleotide sequence ID" value="NZ_JAHVAH010000001.1"/>
</dbReference>
<dbReference type="PANTHER" id="PTHR33751">
    <property type="entry name" value="CBB3-TYPE CYTOCHROME C OXIDASE SUBUNIT FIXP"/>
    <property type="match status" value="1"/>
</dbReference>
<dbReference type="InterPro" id="IPR009056">
    <property type="entry name" value="Cyt_c-like_dom"/>
</dbReference>
<gene>
    <name evidence="6" type="ORF">KTQ36_05110</name>
</gene>
<dbReference type="Pfam" id="PF00034">
    <property type="entry name" value="Cytochrom_C"/>
    <property type="match status" value="2"/>
</dbReference>
<dbReference type="EMBL" id="JAHVAH010000001">
    <property type="protein sequence ID" value="MBW0144672.1"/>
    <property type="molecule type" value="Genomic_DNA"/>
</dbReference>
<evidence type="ECO:0000256" key="3">
    <source>
        <dbReference type="PROSITE-ProRule" id="PRU00433"/>
    </source>
</evidence>
<keyword evidence="1 3" id="KW-0479">Metal-binding</keyword>